<dbReference type="Pfam" id="PF01926">
    <property type="entry name" value="MMR_HSR1"/>
    <property type="match status" value="1"/>
</dbReference>
<evidence type="ECO:0000259" key="1">
    <source>
        <dbReference type="PROSITE" id="PS51880"/>
    </source>
</evidence>
<dbReference type="PROSITE" id="PS51880">
    <property type="entry name" value="TGS"/>
    <property type="match status" value="1"/>
</dbReference>
<accession>A0A9D8PRL0</accession>
<proteinExistence type="predicted"/>
<protein>
    <submittedName>
        <fullName evidence="2">TGS domain-containing protein</fullName>
    </submittedName>
</protein>
<evidence type="ECO:0000313" key="3">
    <source>
        <dbReference type="Proteomes" id="UP000809273"/>
    </source>
</evidence>
<dbReference type="InterPro" id="IPR027417">
    <property type="entry name" value="P-loop_NTPase"/>
</dbReference>
<reference evidence="2" key="2">
    <citation type="submission" date="2021-01" db="EMBL/GenBank/DDBJ databases">
        <authorList>
            <person name="Hahn C.R."/>
            <person name="Youssef N.H."/>
            <person name="Elshahed M."/>
        </authorList>
    </citation>
    <scope>NUCLEOTIDE SEQUENCE</scope>
    <source>
        <strain evidence="2">Zod_Metabat.24</strain>
    </source>
</reference>
<dbReference type="CDD" id="cd01666">
    <property type="entry name" value="TGS_DRG"/>
    <property type="match status" value="1"/>
</dbReference>
<dbReference type="InterPro" id="IPR012675">
    <property type="entry name" value="Beta-grasp_dom_sf"/>
</dbReference>
<evidence type="ECO:0000313" key="2">
    <source>
        <dbReference type="EMBL" id="MBN1574277.1"/>
    </source>
</evidence>
<dbReference type="Proteomes" id="UP000809273">
    <property type="component" value="Unassembled WGS sequence"/>
</dbReference>
<reference evidence="2" key="1">
    <citation type="journal article" date="2021" name="Environ. Microbiol.">
        <title>Genomic characterization of three novel Desulfobacterota classes expand the metabolic and phylogenetic diversity of the phylum.</title>
        <authorList>
            <person name="Murphy C.L."/>
            <person name="Biggerstaff J."/>
            <person name="Eichhorn A."/>
            <person name="Ewing E."/>
            <person name="Shahan R."/>
            <person name="Soriano D."/>
            <person name="Stewart S."/>
            <person name="VanMol K."/>
            <person name="Walker R."/>
            <person name="Walters P."/>
            <person name="Elshahed M.S."/>
            <person name="Youssef N.H."/>
        </authorList>
    </citation>
    <scope>NUCLEOTIDE SEQUENCE</scope>
    <source>
        <strain evidence="2">Zod_Metabat.24</strain>
    </source>
</reference>
<feature type="domain" description="TGS" evidence="1">
    <location>
        <begin position="254"/>
        <end position="330"/>
    </location>
</feature>
<dbReference type="InterPro" id="IPR012676">
    <property type="entry name" value="TGS-like"/>
</dbReference>
<sequence length="330" mass="36723">MPANLTPEYLKAEESYKAAKDPEEKLRYLEMMLSTIPKHKGTDKMQADIKRRISKTKDLLEKKSGVKRYNPYKVEREGAGQIAVVGAPNSGKSAVVGRLTNAKCQVADYPFTTTKPIPGMMAYENVQVQLVDLPPVSVEYTEPIMVGMIRNTDGIVLVFDLSSDDPLRDIEEVREILFDHKLEIKGDPKTKFTPDGIAHLKAIFVGNKLDVEGAAEKLSLVRELYGGEFPVLGVSANNGAGLEDIRGKVFQMLDIIRVYTKSPGKKPDFSDPVTLKKGATVIDFASHIHKDFAKELKFARIWSKSANKYEGQKVNRDESLTDGDVIELHI</sequence>
<dbReference type="InterPro" id="IPR006073">
    <property type="entry name" value="GTP-bd"/>
</dbReference>
<dbReference type="Gene3D" id="3.10.20.30">
    <property type="match status" value="1"/>
</dbReference>
<comment type="caution">
    <text evidence="2">The sequence shown here is derived from an EMBL/GenBank/DDBJ whole genome shotgun (WGS) entry which is preliminary data.</text>
</comment>
<dbReference type="AlphaFoldDB" id="A0A9D8PRL0"/>
<dbReference type="GO" id="GO:0003924">
    <property type="term" value="F:GTPase activity"/>
    <property type="evidence" value="ECO:0007669"/>
    <property type="project" value="InterPro"/>
</dbReference>
<dbReference type="Pfam" id="PF02824">
    <property type="entry name" value="TGS"/>
    <property type="match status" value="1"/>
</dbReference>
<dbReference type="GO" id="GO:0005525">
    <property type="term" value="F:GTP binding"/>
    <property type="evidence" value="ECO:0007669"/>
    <property type="project" value="InterPro"/>
</dbReference>
<gene>
    <name evidence="2" type="ORF">JW984_13850</name>
</gene>
<dbReference type="InterPro" id="IPR004095">
    <property type="entry name" value="TGS"/>
</dbReference>
<dbReference type="PANTHER" id="PTHR43127">
    <property type="entry name" value="DEVELOPMENTALLY-REGULATED GTP-BINDING PROTEIN 2"/>
    <property type="match status" value="1"/>
</dbReference>
<organism evidence="2 3">
    <name type="scientific">Candidatus Zymogenus saltonus</name>
    <dbReference type="NCBI Taxonomy" id="2844893"/>
    <lineage>
        <taxon>Bacteria</taxon>
        <taxon>Deltaproteobacteria</taxon>
        <taxon>Candidatus Zymogenia</taxon>
        <taxon>Candidatus Zymogeniales</taxon>
        <taxon>Candidatus Zymogenaceae</taxon>
        <taxon>Candidatus Zymogenus</taxon>
    </lineage>
</organism>
<name>A0A9D8PRL0_9DELT</name>
<dbReference type="EMBL" id="JAFGIX010000071">
    <property type="protein sequence ID" value="MBN1574277.1"/>
    <property type="molecule type" value="Genomic_DNA"/>
</dbReference>
<dbReference type="SUPFAM" id="SSF81271">
    <property type="entry name" value="TGS-like"/>
    <property type="match status" value="1"/>
</dbReference>
<dbReference type="SUPFAM" id="SSF52540">
    <property type="entry name" value="P-loop containing nucleoside triphosphate hydrolases"/>
    <property type="match status" value="1"/>
</dbReference>
<dbReference type="Gene3D" id="3.40.50.300">
    <property type="entry name" value="P-loop containing nucleotide triphosphate hydrolases"/>
    <property type="match status" value="1"/>
</dbReference>
<dbReference type="InterPro" id="IPR045001">
    <property type="entry name" value="DRG"/>
</dbReference>
<dbReference type="PRINTS" id="PR00326">
    <property type="entry name" value="GTP1OBG"/>
</dbReference>